<dbReference type="Gene3D" id="1.10.287.130">
    <property type="match status" value="1"/>
</dbReference>
<dbReference type="PRINTS" id="PR00344">
    <property type="entry name" value="BCTRLSENSOR"/>
</dbReference>
<keyword evidence="10" id="KW-0175">Coiled coil</keyword>
<sequence>MNPWLENTRWLRYTLLIMGGLGGVFLFLLASASSNTDFFESNYPLLITLNGVIAAGLFAILVLLVVRMVRRYRAGVFGSRLMLRMSVSFALMGLIPGFVLYLVSVQFLAKSIDSWFDVRVDGALESGLNLGQTALDSLINELSLKGQSISIELSRATPSEQLLELPRLRDAANVQELTLLTETGQILGSSGGALDSLLPSLPTQVMLRQALMTRPFQQIEPDPDDPEERLYMRVVVPIAPPLTSFDLGQRYVQIMHPVPTTLSQRANAVQSVYRDYQELQLSRSGLRKIYGITLTLALLLTVFVSVAAAFWLSSRLSSPLLWLAEGTKALASGDFKTMQPVNADDELRELVDSFNTMTRQLSEAQRRLQANQNQLAANNDFLQSLLTSLSAGVLVLDHKLRLKMYNDGALRIFDRSLAENQGHTLDEMPGLEGFAMAVRASVADHQGTEGEDSGIWQKQLEIPRAFDSQSSKSILVRGSRLPGEKAGYVLVCDDITALISAQRTAAWGEVARRLAHEIKNPLTPIQLSAERLQMKLADKLQEPESGILQRATRTIVNQVESLKRLVNDFRDYARLPPADLKPLDLNDLVVDVLALYDVHVGMEEQLDTRFIPKLTENLPLVAGDSSQLRQVIHNLLQNALDACADCDQPRVELRTEGLKSPEGDQDQLVGVKLVVADNGPGFNPDLLAKAFEPYITTKTKGTGLGLAIVRKIADEHKARIAIRNRVDAQGRVVGAAVELTFPVLQNTLNNAEHSQAA</sequence>
<accession>A0AA86IYL4</accession>
<evidence type="ECO:0000259" key="13">
    <source>
        <dbReference type="PROSITE" id="PS50885"/>
    </source>
</evidence>
<reference evidence="14 15" key="1">
    <citation type="submission" date="2023-10" db="EMBL/GenBank/DDBJ databases">
        <title>Complete Genome Sequence of Limnobacter thiooxidans CS-K2T, Isolated from freshwater lake sediments in Bavaria, Germany.</title>
        <authorList>
            <person name="Naruki M."/>
            <person name="Watanabe A."/>
            <person name="Warashina T."/>
            <person name="Morita T."/>
            <person name="Arakawa K."/>
        </authorList>
    </citation>
    <scope>NUCLEOTIDE SEQUENCE [LARGE SCALE GENOMIC DNA]</scope>
    <source>
        <strain evidence="14 15">CS-K2</strain>
    </source>
</reference>
<feature type="transmembrane region" description="Helical" evidence="11">
    <location>
        <begin position="289"/>
        <end position="312"/>
    </location>
</feature>
<dbReference type="PROSITE" id="PS50885">
    <property type="entry name" value="HAMP"/>
    <property type="match status" value="1"/>
</dbReference>
<feature type="transmembrane region" description="Helical" evidence="11">
    <location>
        <begin position="12"/>
        <end position="33"/>
    </location>
</feature>
<dbReference type="Pfam" id="PF02518">
    <property type="entry name" value="HATPase_c"/>
    <property type="match status" value="1"/>
</dbReference>
<dbReference type="InterPro" id="IPR003594">
    <property type="entry name" value="HATPase_dom"/>
</dbReference>
<keyword evidence="11" id="KW-0812">Transmembrane</keyword>
<dbReference type="RefSeq" id="WP_130557198.1">
    <property type="nucleotide sequence ID" value="NZ_AP028947.1"/>
</dbReference>
<dbReference type="SMART" id="SM00091">
    <property type="entry name" value="PAS"/>
    <property type="match status" value="1"/>
</dbReference>
<evidence type="ECO:0000256" key="6">
    <source>
        <dbReference type="ARBA" id="ARBA00022741"/>
    </source>
</evidence>
<evidence type="ECO:0000256" key="3">
    <source>
        <dbReference type="ARBA" id="ARBA00012438"/>
    </source>
</evidence>
<name>A0AA86IYL4_9BURK</name>
<dbReference type="SUPFAM" id="SSF158472">
    <property type="entry name" value="HAMP domain-like"/>
    <property type="match status" value="1"/>
</dbReference>
<gene>
    <name evidence="14" type="ORF">RGQ30_00570</name>
</gene>
<dbReference type="PROSITE" id="PS50109">
    <property type="entry name" value="HIS_KIN"/>
    <property type="match status" value="1"/>
</dbReference>
<dbReference type="InterPro" id="IPR003660">
    <property type="entry name" value="HAMP_dom"/>
</dbReference>
<comment type="subcellular location">
    <subcellularLocation>
        <location evidence="2">Membrane</location>
    </subcellularLocation>
</comment>
<dbReference type="Gene3D" id="6.10.340.10">
    <property type="match status" value="1"/>
</dbReference>
<evidence type="ECO:0000259" key="12">
    <source>
        <dbReference type="PROSITE" id="PS50109"/>
    </source>
</evidence>
<dbReference type="Pfam" id="PF00512">
    <property type="entry name" value="HisKA"/>
    <property type="match status" value="1"/>
</dbReference>
<dbReference type="InterPro" id="IPR036097">
    <property type="entry name" value="HisK_dim/P_sf"/>
</dbReference>
<dbReference type="SUPFAM" id="SSF55785">
    <property type="entry name" value="PYP-like sensor domain (PAS domain)"/>
    <property type="match status" value="1"/>
</dbReference>
<keyword evidence="7" id="KW-0418">Kinase</keyword>
<dbReference type="InterPro" id="IPR003661">
    <property type="entry name" value="HisK_dim/P_dom"/>
</dbReference>
<dbReference type="Proteomes" id="UP001329151">
    <property type="component" value="Chromosome"/>
</dbReference>
<evidence type="ECO:0000256" key="2">
    <source>
        <dbReference type="ARBA" id="ARBA00004370"/>
    </source>
</evidence>
<dbReference type="CDD" id="cd00082">
    <property type="entry name" value="HisKA"/>
    <property type="match status" value="1"/>
</dbReference>
<dbReference type="SUPFAM" id="SSF55874">
    <property type="entry name" value="ATPase domain of HSP90 chaperone/DNA topoisomerase II/histidine kinase"/>
    <property type="match status" value="1"/>
</dbReference>
<dbReference type="GO" id="GO:0005524">
    <property type="term" value="F:ATP binding"/>
    <property type="evidence" value="ECO:0007669"/>
    <property type="project" value="UniProtKB-KW"/>
</dbReference>
<keyword evidence="8 14" id="KW-0067">ATP-binding</keyword>
<proteinExistence type="predicted"/>
<feature type="domain" description="HAMP" evidence="13">
    <location>
        <begin position="314"/>
        <end position="366"/>
    </location>
</feature>
<feature type="transmembrane region" description="Helical" evidence="11">
    <location>
        <begin position="45"/>
        <end position="66"/>
    </location>
</feature>
<dbReference type="Pfam" id="PF00672">
    <property type="entry name" value="HAMP"/>
    <property type="match status" value="1"/>
</dbReference>
<dbReference type="Gene3D" id="3.30.450.20">
    <property type="entry name" value="PAS domain"/>
    <property type="match status" value="1"/>
</dbReference>
<dbReference type="EMBL" id="AP028947">
    <property type="protein sequence ID" value="BET24556.1"/>
    <property type="molecule type" value="Genomic_DNA"/>
</dbReference>
<feature type="coiled-coil region" evidence="10">
    <location>
        <begin position="347"/>
        <end position="374"/>
    </location>
</feature>
<dbReference type="InterPro" id="IPR004358">
    <property type="entry name" value="Sig_transdc_His_kin-like_C"/>
</dbReference>
<dbReference type="KEGG" id="lto:RGQ30_00570"/>
<dbReference type="InterPro" id="IPR035965">
    <property type="entry name" value="PAS-like_dom_sf"/>
</dbReference>
<dbReference type="PIRSF" id="PIRSF037532">
    <property type="entry name" value="STHK_NtrY"/>
    <property type="match status" value="1"/>
</dbReference>
<evidence type="ECO:0000313" key="15">
    <source>
        <dbReference type="Proteomes" id="UP001329151"/>
    </source>
</evidence>
<protein>
    <recommendedName>
        <fullName evidence="3">histidine kinase</fullName>
        <ecNumber evidence="3">2.7.13.3</ecNumber>
    </recommendedName>
</protein>
<evidence type="ECO:0000256" key="8">
    <source>
        <dbReference type="ARBA" id="ARBA00022840"/>
    </source>
</evidence>
<feature type="domain" description="Histidine kinase" evidence="12">
    <location>
        <begin position="513"/>
        <end position="745"/>
    </location>
</feature>
<dbReference type="SUPFAM" id="SSF47384">
    <property type="entry name" value="Homodimeric domain of signal transducing histidine kinase"/>
    <property type="match status" value="1"/>
</dbReference>
<keyword evidence="15" id="KW-1185">Reference proteome</keyword>
<feature type="transmembrane region" description="Helical" evidence="11">
    <location>
        <begin position="87"/>
        <end position="109"/>
    </location>
</feature>
<evidence type="ECO:0000256" key="5">
    <source>
        <dbReference type="ARBA" id="ARBA00022679"/>
    </source>
</evidence>
<dbReference type="SMART" id="SM00304">
    <property type="entry name" value="HAMP"/>
    <property type="match status" value="1"/>
</dbReference>
<evidence type="ECO:0000256" key="10">
    <source>
        <dbReference type="SAM" id="Coils"/>
    </source>
</evidence>
<evidence type="ECO:0000256" key="9">
    <source>
        <dbReference type="ARBA" id="ARBA00023012"/>
    </source>
</evidence>
<evidence type="ECO:0000256" key="1">
    <source>
        <dbReference type="ARBA" id="ARBA00000085"/>
    </source>
</evidence>
<keyword evidence="11" id="KW-0472">Membrane</keyword>
<dbReference type="SMART" id="SM00387">
    <property type="entry name" value="HATPase_c"/>
    <property type="match status" value="1"/>
</dbReference>
<keyword evidence="6" id="KW-0547">Nucleotide-binding</keyword>
<keyword evidence="5" id="KW-0808">Transferase</keyword>
<dbReference type="Gene3D" id="3.30.565.10">
    <property type="entry name" value="Histidine kinase-like ATPase, C-terminal domain"/>
    <property type="match status" value="1"/>
</dbReference>
<dbReference type="PANTHER" id="PTHR43065">
    <property type="entry name" value="SENSOR HISTIDINE KINASE"/>
    <property type="match status" value="1"/>
</dbReference>
<dbReference type="InterPro" id="IPR017232">
    <property type="entry name" value="NtrY"/>
</dbReference>
<dbReference type="InterPro" id="IPR000014">
    <property type="entry name" value="PAS"/>
</dbReference>
<dbReference type="SMART" id="SM00388">
    <property type="entry name" value="HisKA"/>
    <property type="match status" value="1"/>
</dbReference>
<dbReference type="CDD" id="cd06225">
    <property type="entry name" value="HAMP"/>
    <property type="match status" value="1"/>
</dbReference>
<evidence type="ECO:0000313" key="14">
    <source>
        <dbReference type="EMBL" id="BET24556.1"/>
    </source>
</evidence>
<dbReference type="GO" id="GO:0000155">
    <property type="term" value="F:phosphorelay sensor kinase activity"/>
    <property type="evidence" value="ECO:0007669"/>
    <property type="project" value="InterPro"/>
</dbReference>
<keyword evidence="11" id="KW-1133">Transmembrane helix</keyword>
<dbReference type="InterPro" id="IPR036890">
    <property type="entry name" value="HATPase_C_sf"/>
</dbReference>
<keyword evidence="9" id="KW-0902">Two-component regulatory system</keyword>
<evidence type="ECO:0000256" key="4">
    <source>
        <dbReference type="ARBA" id="ARBA00022553"/>
    </source>
</evidence>
<comment type="catalytic activity">
    <reaction evidence="1">
        <text>ATP + protein L-histidine = ADP + protein N-phospho-L-histidine.</text>
        <dbReference type="EC" id="2.7.13.3"/>
    </reaction>
</comment>
<dbReference type="EC" id="2.7.13.3" evidence="3"/>
<evidence type="ECO:0000256" key="11">
    <source>
        <dbReference type="SAM" id="Phobius"/>
    </source>
</evidence>
<dbReference type="PANTHER" id="PTHR43065:SF10">
    <property type="entry name" value="PEROXIDE STRESS-ACTIVATED HISTIDINE KINASE MAK3"/>
    <property type="match status" value="1"/>
</dbReference>
<dbReference type="GO" id="GO:0016020">
    <property type="term" value="C:membrane"/>
    <property type="evidence" value="ECO:0007669"/>
    <property type="project" value="UniProtKB-SubCell"/>
</dbReference>
<organism evidence="14 15">
    <name type="scientific">Limnobacter thiooxidans</name>
    <dbReference type="NCBI Taxonomy" id="131080"/>
    <lineage>
        <taxon>Bacteria</taxon>
        <taxon>Pseudomonadati</taxon>
        <taxon>Pseudomonadota</taxon>
        <taxon>Betaproteobacteria</taxon>
        <taxon>Burkholderiales</taxon>
        <taxon>Burkholderiaceae</taxon>
        <taxon>Limnobacter</taxon>
    </lineage>
</organism>
<dbReference type="InterPro" id="IPR005467">
    <property type="entry name" value="His_kinase_dom"/>
</dbReference>
<dbReference type="AlphaFoldDB" id="A0AA86IYL4"/>
<keyword evidence="4" id="KW-0597">Phosphoprotein</keyword>
<evidence type="ECO:0000256" key="7">
    <source>
        <dbReference type="ARBA" id="ARBA00022777"/>
    </source>
</evidence>